<proteinExistence type="predicted"/>
<keyword evidence="1" id="KW-0812">Transmembrane</keyword>
<feature type="transmembrane region" description="Helical" evidence="1">
    <location>
        <begin position="7"/>
        <end position="25"/>
    </location>
</feature>
<sequence length="56" mass="6133">MVRVLLMVYSWLLLIMGIMGVIPGINLGTEPAWHALLKIILGILGIWASMGKKQAT</sequence>
<gene>
    <name evidence="2" type="ORF">QBE54_02450</name>
</gene>
<evidence type="ECO:0000313" key="2">
    <source>
        <dbReference type="EMBL" id="WZL76613.1"/>
    </source>
</evidence>
<organism evidence="2 3">
    <name type="scientific">Thermatribacter velox</name>
    <dbReference type="NCBI Taxonomy" id="3039681"/>
    <lineage>
        <taxon>Bacteria</taxon>
        <taxon>Pseudomonadati</taxon>
        <taxon>Atribacterota</taxon>
        <taxon>Atribacteria</taxon>
        <taxon>Atribacterales</taxon>
        <taxon>Thermatribacteraceae</taxon>
        <taxon>Thermatribacter</taxon>
    </lineage>
</organism>
<keyword evidence="1" id="KW-1133">Transmembrane helix</keyword>
<dbReference type="RefSeq" id="WP_369018777.1">
    <property type="nucleotide sequence ID" value="NZ_CP121689.1"/>
</dbReference>
<keyword evidence="3" id="KW-1185">Reference proteome</keyword>
<dbReference type="Proteomes" id="UP001461341">
    <property type="component" value="Chromosome"/>
</dbReference>
<accession>A0ABZ2YC84</accession>
<reference evidence="2 3" key="1">
    <citation type="submission" date="2023-03" db="EMBL/GenBank/DDBJ databases">
        <title>Novel Species.</title>
        <authorList>
            <person name="Ma S."/>
        </authorList>
    </citation>
    <scope>NUCLEOTIDE SEQUENCE [LARGE SCALE GENOMIC DNA]</scope>
    <source>
        <strain evidence="2 3">B11</strain>
    </source>
</reference>
<dbReference type="EMBL" id="CP121689">
    <property type="protein sequence ID" value="WZL76613.1"/>
    <property type="molecule type" value="Genomic_DNA"/>
</dbReference>
<name>A0ABZ2YC84_9BACT</name>
<evidence type="ECO:0000256" key="1">
    <source>
        <dbReference type="SAM" id="Phobius"/>
    </source>
</evidence>
<evidence type="ECO:0000313" key="3">
    <source>
        <dbReference type="Proteomes" id="UP001461341"/>
    </source>
</evidence>
<evidence type="ECO:0008006" key="4">
    <source>
        <dbReference type="Google" id="ProtNLM"/>
    </source>
</evidence>
<protein>
    <recommendedName>
        <fullName evidence="4">DUF1328 domain-containing protein</fullName>
    </recommendedName>
</protein>
<keyword evidence="1" id="KW-0472">Membrane</keyword>
<feature type="transmembrane region" description="Helical" evidence="1">
    <location>
        <begin position="31"/>
        <end position="50"/>
    </location>
</feature>